<name>A0ABX0K525_9PROT</name>
<dbReference type="Pfam" id="PF08450">
    <property type="entry name" value="SGL"/>
    <property type="match status" value="1"/>
</dbReference>
<reference evidence="3 4" key="1">
    <citation type="journal article" date="2020" name="Int. J. Syst. Evol. Microbiol.">
        <title>Novel acetic acid bacteria from cider fermentations: Acetobacter conturbans sp. nov. and Acetobacter fallax sp. nov.</title>
        <authorList>
            <person name="Sombolestani A.S."/>
            <person name="Cleenwerck I."/>
            <person name="Cnockaert M."/>
            <person name="Borremans W."/>
            <person name="Wieme A.D."/>
            <person name="De Vuyst L."/>
            <person name="Vandamme P."/>
        </authorList>
    </citation>
    <scope>NUCLEOTIDE SEQUENCE [LARGE SCALE GENOMIC DNA]</scope>
    <source>
        <strain evidence="3 4">LMG 1637</strain>
    </source>
</reference>
<dbReference type="Proteomes" id="UP000615326">
    <property type="component" value="Unassembled WGS sequence"/>
</dbReference>
<dbReference type="PANTHER" id="PTHR10907">
    <property type="entry name" value="REGUCALCIN"/>
    <property type="match status" value="1"/>
</dbReference>
<dbReference type="PANTHER" id="PTHR10907:SF47">
    <property type="entry name" value="REGUCALCIN"/>
    <property type="match status" value="1"/>
</dbReference>
<evidence type="ECO:0000259" key="2">
    <source>
        <dbReference type="Pfam" id="PF08450"/>
    </source>
</evidence>
<dbReference type="EMBL" id="WOSW01000002">
    <property type="protein sequence ID" value="NHO31480.1"/>
    <property type="molecule type" value="Genomic_DNA"/>
</dbReference>
<sequence>MTANTEMAVPFDPRDGATDVPVCVWDLRAELGEGPVWSGGAKVLWFVDILGRRVHRYDPASGAARSWAAPSRPCFLVPLQDGRLLCGMEDGLHRFDPASGTFGSVLAVERDLPGNRLNDGHVDPAGRLWFGTMDDSEENPTGSLYSIGPGHELTRHHGGYTVSNGPAVSPDGRILYHCDSALGTIFVFDVAVDGALSGRRVFAKVEDGAPDGLAMDSAGTLWSGVWGGGRIERFRPDGSRLAPIAVPARNVTKVAFGGPDGRTVFVTTARKGLSQEALAAEPRTGGLFCLRTETPGLVQGHVSFPVAG</sequence>
<dbReference type="SUPFAM" id="SSF63829">
    <property type="entry name" value="Calcium-dependent phosphotriesterase"/>
    <property type="match status" value="1"/>
</dbReference>
<dbReference type="PRINTS" id="PR01790">
    <property type="entry name" value="SMP30FAMILY"/>
</dbReference>
<proteinExistence type="inferred from homology"/>
<evidence type="ECO:0000313" key="4">
    <source>
        <dbReference type="Proteomes" id="UP000615326"/>
    </source>
</evidence>
<protein>
    <submittedName>
        <fullName evidence="3">SMP-30/gluconolactonase/LRE family protein</fullName>
    </submittedName>
</protein>
<organism evidence="3 4">
    <name type="scientific">Acetobacter fallax</name>
    <dbReference type="NCBI Taxonomy" id="1737473"/>
    <lineage>
        <taxon>Bacteria</taxon>
        <taxon>Pseudomonadati</taxon>
        <taxon>Pseudomonadota</taxon>
        <taxon>Alphaproteobacteria</taxon>
        <taxon>Acetobacterales</taxon>
        <taxon>Acetobacteraceae</taxon>
        <taxon>Acetobacter</taxon>
    </lineage>
</organism>
<dbReference type="InterPro" id="IPR005511">
    <property type="entry name" value="SMP-30"/>
</dbReference>
<accession>A0ABX0K525</accession>
<feature type="domain" description="SMP-30/Gluconolactonase/LRE-like region" evidence="2">
    <location>
        <begin position="31"/>
        <end position="270"/>
    </location>
</feature>
<comment type="similarity">
    <text evidence="1">Belongs to the SMP-30/CGR1 family.</text>
</comment>
<dbReference type="InterPro" id="IPR011042">
    <property type="entry name" value="6-blade_b-propeller_TolB-like"/>
</dbReference>
<comment type="caution">
    <text evidence="3">The sequence shown here is derived from an EMBL/GenBank/DDBJ whole genome shotgun (WGS) entry which is preliminary data.</text>
</comment>
<gene>
    <name evidence="3" type="ORF">GOB84_02695</name>
</gene>
<evidence type="ECO:0000256" key="1">
    <source>
        <dbReference type="ARBA" id="ARBA00008853"/>
    </source>
</evidence>
<dbReference type="Gene3D" id="2.120.10.30">
    <property type="entry name" value="TolB, C-terminal domain"/>
    <property type="match status" value="1"/>
</dbReference>
<dbReference type="RefSeq" id="WP_408737014.1">
    <property type="nucleotide sequence ID" value="NZ_WOSW01000002.1"/>
</dbReference>
<evidence type="ECO:0000313" key="3">
    <source>
        <dbReference type="EMBL" id="NHO31480.1"/>
    </source>
</evidence>
<dbReference type="InterPro" id="IPR013658">
    <property type="entry name" value="SGL"/>
</dbReference>
<keyword evidence="4" id="KW-1185">Reference proteome</keyword>